<dbReference type="CDD" id="cd02035">
    <property type="entry name" value="ArsA"/>
    <property type="match status" value="2"/>
</dbReference>
<dbReference type="InterPro" id="IPR003593">
    <property type="entry name" value="AAA+_ATPase"/>
</dbReference>
<gene>
    <name evidence="6" type="ORF">GGR36_000602</name>
</gene>
<feature type="domain" description="AAA+ ATPase" evidence="5">
    <location>
        <begin position="7"/>
        <end position="226"/>
    </location>
</feature>
<keyword evidence="4" id="KW-0059">Arsenical resistance</keyword>
<evidence type="ECO:0000256" key="2">
    <source>
        <dbReference type="ARBA" id="ARBA00052296"/>
    </source>
</evidence>
<protein>
    <recommendedName>
        <fullName evidence="3 4">Arsenical pump-driving ATPase</fullName>
        <ecNumber evidence="3 4">7.3.2.7</ecNumber>
    </recommendedName>
</protein>
<dbReference type="PIRSF" id="PIRSF001327">
    <property type="entry name" value="Arsenical_pump-driving_ATPase"/>
    <property type="match status" value="1"/>
</dbReference>
<dbReference type="InterPro" id="IPR025723">
    <property type="entry name" value="ArsA/GET3_ATPase-like"/>
</dbReference>
<evidence type="ECO:0000313" key="6">
    <source>
        <dbReference type="EMBL" id="MBB4011294.1"/>
    </source>
</evidence>
<dbReference type="InterPro" id="IPR027541">
    <property type="entry name" value="Ars_ATPase"/>
</dbReference>
<dbReference type="Pfam" id="PF02374">
    <property type="entry name" value="ArsA_ATPase"/>
    <property type="match status" value="3"/>
</dbReference>
<evidence type="ECO:0000256" key="4">
    <source>
        <dbReference type="PIRNR" id="PIRNR001327"/>
    </source>
</evidence>
<dbReference type="Proteomes" id="UP000561045">
    <property type="component" value="Unassembled WGS sequence"/>
</dbReference>
<dbReference type="SUPFAM" id="SSF52540">
    <property type="entry name" value="P-loop containing nucleoside triphosphate hydrolases"/>
    <property type="match status" value="2"/>
</dbReference>
<proteinExistence type="inferred from homology"/>
<dbReference type="NCBIfam" id="TIGR04291">
    <property type="entry name" value="arsen_driv_ArsA"/>
    <property type="match status" value="1"/>
</dbReference>
<evidence type="ECO:0000256" key="3">
    <source>
        <dbReference type="NCBIfam" id="TIGR04291"/>
    </source>
</evidence>
<dbReference type="EMBL" id="JACIET010000001">
    <property type="protein sequence ID" value="MBB4011294.1"/>
    <property type="molecule type" value="Genomic_DNA"/>
</dbReference>
<dbReference type="EC" id="7.3.2.7" evidence="3 4"/>
<dbReference type="GO" id="GO:0005524">
    <property type="term" value="F:ATP binding"/>
    <property type="evidence" value="ECO:0007669"/>
    <property type="project" value="UniProtKB-UniRule"/>
</dbReference>
<comment type="function">
    <text evidence="4">Anion-transporting ATPase.</text>
</comment>
<sequence length="589" mass="63054">MNFLQQPPHYLFFTGKGGVGKTSIACATAIDLAESGRHVLLVSTDPASNVGQVFGLEIGNRIVDVAAVPGLAALEIDPQAAARAYRDRIVGPVRGVLPDAVVRGIEEQLSGACTTEIAAFDEFTGLLTNSTETARFDHIIFDTAPTGHTIRLLQLPGAWSSFLDAGKGDASCLGPLAGLEKQRTQYKAAVDALADPRQTRLVLVARAQAATLREVARTQQELSSVGLGHQHLVINGVLPESECPQDPLARAIALREADAIASMPEALCALPRDTLPLKPFNLVGVPALRALLEGDTPAIAAPAELEDFDAPALGPLLDAIAADKHGLVMLMGKGGVGKTTLAAAIAVSLAKRGLPVHLTTSDPAAHLEDTLTGVLENLSVSRIDPHVETERYRQQVLTTKGAQLDDVGRALLEEDLRSPCTEEIAVFQAFSRVIREAGRKFVVMDTAPTGHTLLLLDATGAYHREVSRQMAPGMHFTTPMMQLQDPTQTKVLIVTLAETTPVLEAANLQSDLRRAGIEPWAWVVNNSVAAARPQSRLLRLRASNEMRDIEAVARQHAKRYAVVPLQQDEPIGVERLDTLSHLQPVIPKA</sequence>
<evidence type="ECO:0000259" key="5">
    <source>
        <dbReference type="SMART" id="SM00382"/>
    </source>
</evidence>
<feature type="domain" description="AAA+ ATPase" evidence="5">
    <location>
        <begin position="324"/>
        <end position="487"/>
    </location>
</feature>
<dbReference type="InterPro" id="IPR016300">
    <property type="entry name" value="ATPase_ArsA/GET3"/>
</dbReference>
<name>A0A840BGH7_9RHOO</name>
<comment type="catalytic activity">
    <reaction evidence="2 4">
        <text>arsenite(in) + ATP + H2O = arsenite(out) + ADP + phosphate + H(+)</text>
        <dbReference type="Rhea" id="RHEA:11348"/>
        <dbReference type="ChEBI" id="CHEBI:15377"/>
        <dbReference type="ChEBI" id="CHEBI:15378"/>
        <dbReference type="ChEBI" id="CHEBI:29242"/>
        <dbReference type="ChEBI" id="CHEBI:30616"/>
        <dbReference type="ChEBI" id="CHEBI:43474"/>
        <dbReference type="ChEBI" id="CHEBI:456216"/>
        <dbReference type="EC" id="7.3.2.7"/>
    </reaction>
</comment>
<dbReference type="Gene3D" id="3.40.50.300">
    <property type="entry name" value="P-loop containing nucleotide triphosphate hydrolases"/>
    <property type="match status" value="2"/>
</dbReference>
<evidence type="ECO:0000313" key="7">
    <source>
        <dbReference type="Proteomes" id="UP000561045"/>
    </source>
</evidence>
<keyword evidence="7" id="KW-1185">Reference proteome</keyword>
<reference evidence="6 7" key="1">
    <citation type="submission" date="2020-08" db="EMBL/GenBank/DDBJ databases">
        <title>Genomic Encyclopedia of Type Strains, Phase IV (KMG-IV): sequencing the most valuable type-strain genomes for metagenomic binning, comparative biology and taxonomic classification.</title>
        <authorList>
            <person name="Goeker M."/>
        </authorList>
    </citation>
    <scope>NUCLEOTIDE SEQUENCE [LARGE SCALE GENOMIC DNA]</scope>
    <source>
        <strain evidence="6 7">DSM 106739</strain>
    </source>
</reference>
<dbReference type="NCBIfam" id="TIGR00345">
    <property type="entry name" value="GET3_arsA_TRC40"/>
    <property type="match status" value="1"/>
</dbReference>
<accession>A0A840BGH7</accession>
<dbReference type="SMART" id="SM00382">
    <property type="entry name" value="AAA"/>
    <property type="match status" value="2"/>
</dbReference>
<comment type="similarity">
    <text evidence="1 4">Belongs to the arsA ATPase family.</text>
</comment>
<organism evidence="6 7">
    <name type="scientific">Niveibacterium umoris</name>
    <dbReference type="NCBI Taxonomy" id="1193620"/>
    <lineage>
        <taxon>Bacteria</taxon>
        <taxon>Pseudomonadati</taxon>
        <taxon>Pseudomonadota</taxon>
        <taxon>Betaproteobacteria</taxon>
        <taxon>Rhodocyclales</taxon>
        <taxon>Rhodocyclaceae</taxon>
        <taxon>Niveibacterium</taxon>
    </lineage>
</organism>
<dbReference type="GO" id="GO:0015446">
    <property type="term" value="F:ATPase-coupled arsenite transmembrane transporter activity"/>
    <property type="evidence" value="ECO:0007669"/>
    <property type="project" value="UniProtKB-UniRule"/>
</dbReference>
<dbReference type="PANTHER" id="PTHR10803:SF3">
    <property type="entry name" value="ATPASE GET3"/>
    <property type="match status" value="1"/>
</dbReference>
<keyword evidence="4" id="KW-1278">Translocase</keyword>
<keyword evidence="4" id="KW-0547">Nucleotide-binding</keyword>
<comment type="caution">
    <text evidence="6">The sequence shown here is derived from an EMBL/GenBank/DDBJ whole genome shotgun (WGS) entry which is preliminary data.</text>
</comment>
<keyword evidence="4" id="KW-0067">ATP-binding</keyword>
<evidence type="ECO:0000256" key="1">
    <source>
        <dbReference type="ARBA" id="ARBA00011040"/>
    </source>
</evidence>
<dbReference type="AlphaFoldDB" id="A0A840BGH7"/>
<dbReference type="GO" id="GO:0016887">
    <property type="term" value="F:ATP hydrolysis activity"/>
    <property type="evidence" value="ECO:0007669"/>
    <property type="project" value="UniProtKB-UniRule"/>
</dbReference>
<dbReference type="InterPro" id="IPR027417">
    <property type="entry name" value="P-loop_NTPase"/>
</dbReference>
<dbReference type="PANTHER" id="PTHR10803">
    <property type="entry name" value="ARSENICAL PUMP-DRIVING ATPASE ARSENITE-TRANSLOCATING ATPASE"/>
    <property type="match status" value="1"/>
</dbReference>
<dbReference type="RefSeq" id="WP_183631710.1">
    <property type="nucleotide sequence ID" value="NZ_BAABLE010000011.1"/>
</dbReference>